<reference evidence="2 3" key="1">
    <citation type="submission" date="2016-06" db="EMBL/GenBank/DDBJ databases">
        <title>Evolution of pathogenesis and genome organization in the Tremellales.</title>
        <authorList>
            <person name="Cuomo C."/>
            <person name="Litvintseva A."/>
            <person name="Heitman J."/>
            <person name="Chen Y."/>
            <person name="Sun S."/>
            <person name="Springer D."/>
            <person name="Dromer F."/>
            <person name="Young S."/>
            <person name="Zeng Q."/>
            <person name="Chapman S."/>
            <person name="Gujja S."/>
            <person name="Saif S."/>
            <person name="Birren B."/>
        </authorList>
    </citation>
    <scope>NUCLEOTIDE SEQUENCE [LARGE SCALE GENOMIC DNA]</scope>
    <source>
        <strain evidence="2 3">CBS 7118</strain>
    </source>
</reference>
<dbReference type="Proteomes" id="UP000094819">
    <property type="component" value="Unassembled WGS sequence"/>
</dbReference>
<name>A0A1E3K5I4_9TREE</name>
<dbReference type="InterPro" id="IPR035992">
    <property type="entry name" value="Ricin_B-like_lectins"/>
</dbReference>
<dbReference type="GeneID" id="30190284"/>
<sequence length="160" mass="18057">MLSLIALLPLLALTSATPLPRSDKDFYQGVKLKNEVGNFAWCLTPYNEHWHDGTNLTSNYCSEGELWDIHRGSGSILVHGTEWALDSGTAKEDGDWFKIWTSYPGIDAQSWYYTDDKHITVLGGTQCIQETIRGPRSFACNDDPYQVYTIVYPGDEESKE</sequence>
<dbReference type="Gene3D" id="2.80.10.50">
    <property type="match status" value="1"/>
</dbReference>
<keyword evidence="1" id="KW-0732">Signal</keyword>
<feature type="chain" id="PRO_5009130779" description="Ricin B lectin domain-containing protein" evidence="1">
    <location>
        <begin position="17"/>
        <end position="160"/>
    </location>
</feature>
<dbReference type="AlphaFoldDB" id="A0A1E3K5I4"/>
<evidence type="ECO:0000313" key="2">
    <source>
        <dbReference type="EMBL" id="ODO07492.1"/>
    </source>
</evidence>
<dbReference type="SUPFAM" id="SSF50370">
    <property type="entry name" value="Ricin B-like lectins"/>
    <property type="match status" value="1"/>
</dbReference>
<dbReference type="OrthoDB" id="2586527at2759"/>
<evidence type="ECO:0000256" key="1">
    <source>
        <dbReference type="SAM" id="SignalP"/>
    </source>
</evidence>
<protein>
    <recommendedName>
        <fullName evidence="4">Ricin B lectin domain-containing protein</fullName>
    </recommendedName>
</protein>
<keyword evidence="3" id="KW-1185">Reference proteome</keyword>
<accession>A0A1E3K5I4</accession>
<dbReference type="RefSeq" id="XP_019034969.1">
    <property type="nucleotide sequence ID" value="XM_019173243.1"/>
</dbReference>
<evidence type="ECO:0000313" key="3">
    <source>
        <dbReference type="Proteomes" id="UP000094819"/>
    </source>
</evidence>
<proteinExistence type="predicted"/>
<evidence type="ECO:0008006" key="4">
    <source>
        <dbReference type="Google" id="ProtNLM"/>
    </source>
</evidence>
<organism evidence="2 3">
    <name type="scientific">Cryptococcus wingfieldii CBS 7118</name>
    <dbReference type="NCBI Taxonomy" id="1295528"/>
    <lineage>
        <taxon>Eukaryota</taxon>
        <taxon>Fungi</taxon>
        <taxon>Dikarya</taxon>
        <taxon>Basidiomycota</taxon>
        <taxon>Agaricomycotina</taxon>
        <taxon>Tremellomycetes</taxon>
        <taxon>Tremellales</taxon>
        <taxon>Cryptococcaceae</taxon>
        <taxon>Cryptococcus</taxon>
    </lineage>
</organism>
<dbReference type="EMBL" id="AWGH01000002">
    <property type="protein sequence ID" value="ODO07492.1"/>
    <property type="molecule type" value="Genomic_DNA"/>
</dbReference>
<feature type="signal peptide" evidence="1">
    <location>
        <begin position="1"/>
        <end position="16"/>
    </location>
</feature>
<comment type="caution">
    <text evidence="2">The sequence shown here is derived from an EMBL/GenBank/DDBJ whole genome shotgun (WGS) entry which is preliminary data.</text>
</comment>
<gene>
    <name evidence="2" type="ORF">L198_01071</name>
</gene>